<feature type="compositionally biased region" description="Basic and acidic residues" evidence="1">
    <location>
        <begin position="241"/>
        <end position="283"/>
    </location>
</feature>
<feature type="domain" description="SANTA" evidence="2">
    <location>
        <begin position="40"/>
        <end position="130"/>
    </location>
</feature>
<feature type="compositionally biased region" description="Polar residues" evidence="1">
    <location>
        <begin position="522"/>
        <end position="531"/>
    </location>
</feature>
<feature type="region of interest" description="Disordered" evidence="1">
    <location>
        <begin position="365"/>
        <end position="453"/>
    </location>
</feature>
<feature type="region of interest" description="Disordered" evidence="1">
    <location>
        <begin position="522"/>
        <end position="552"/>
    </location>
</feature>
<feature type="compositionally biased region" description="Basic and acidic residues" evidence="1">
    <location>
        <begin position="377"/>
        <end position="391"/>
    </location>
</feature>
<feature type="compositionally biased region" description="Basic residues" evidence="1">
    <location>
        <begin position="230"/>
        <end position="240"/>
    </location>
</feature>
<protein>
    <submittedName>
        <fullName evidence="3">SANTA domain-containing protein</fullName>
    </submittedName>
</protein>
<feature type="compositionally biased region" description="Polar residues" evidence="1">
    <location>
        <begin position="392"/>
        <end position="412"/>
    </location>
</feature>
<evidence type="ECO:0000313" key="4">
    <source>
        <dbReference type="Proteomes" id="UP001334084"/>
    </source>
</evidence>
<proteinExistence type="predicted"/>
<evidence type="ECO:0000256" key="1">
    <source>
        <dbReference type="SAM" id="MobiDB-lite"/>
    </source>
</evidence>
<gene>
    <name evidence="3" type="ORF">VNE69_01097</name>
</gene>
<feature type="compositionally biased region" description="Basic and acidic residues" evidence="1">
    <location>
        <begin position="444"/>
        <end position="453"/>
    </location>
</feature>
<reference evidence="3" key="1">
    <citation type="journal article" date="2024" name="BMC Genomics">
        <title>Functional annotation of a divergent genome using sequence and structure-based similarity.</title>
        <authorList>
            <person name="Svedberg D."/>
            <person name="Winiger R.R."/>
            <person name="Berg A."/>
            <person name="Sharma H."/>
            <person name="Tellgren-Roth C."/>
            <person name="Debrunner-Vossbrinck B.A."/>
            <person name="Vossbrinck C.R."/>
            <person name="Barandun J."/>
        </authorList>
    </citation>
    <scope>NUCLEOTIDE SEQUENCE</scope>
    <source>
        <strain evidence="3">Illinois isolate</strain>
    </source>
</reference>
<sequence length="552" mass="65406">MNQKEDILRKEEFENLPDYTIFRRKTPQIKRFTRNNKKRLSKWHISFVKNNNPLIKYKYWISVNGYLDNNKLVQSSPILSIQAPFVVVTANTKYYLKESNEILKKPPHAKFDLDELAKFSKGFPNDWKKIVIKQLKEIYGAERLRLNVSDYERVLTPFDMLYNKIFNKQEEETESNDMINITRDEDKSNLELKSEAPRPTIKNKNLKRKIEEEDDLEIVPSSSHLDKLKDKKKKIEKTKKKHEEEKSSEAAKEDTKKIEKPHEKKKEKINEEDKSKKDIVNTKQIDESGDREIDIKYLQEISAKTGKSYQDVMDIISNKRKAKKEKTNNKNLRKNKEPPTDIKLEDIEEKDYIQDSKIIESLLSVENETDNAKKRKLKEETERKKKLKDTGNYENTGTSNKSLLEQIMNSRISRPYSYEELSNKEKKSIKQKKENSKSQKHNLKNKEELDRNRVNLERTKIKEETEKEKLKEKNDLIEKLKIENLKKLYKQNANIQKQKDIEDARENKSLFVDNKNMTSELESNATTNSLNVRKVKKRKSLCMPSKNKSKKK</sequence>
<feature type="region of interest" description="Disordered" evidence="1">
    <location>
        <begin position="172"/>
        <end position="206"/>
    </location>
</feature>
<feature type="region of interest" description="Disordered" evidence="1">
    <location>
        <begin position="319"/>
        <end position="340"/>
    </location>
</feature>
<keyword evidence="4" id="KW-1185">Reference proteome</keyword>
<dbReference type="InterPro" id="IPR015216">
    <property type="entry name" value="SANTA"/>
</dbReference>
<evidence type="ECO:0000259" key="2">
    <source>
        <dbReference type="Pfam" id="PF09133"/>
    </source>
</evidence>
<dbReference type="RefSeq" id="XP_065328303.1">
    <property type="nucleotide sequence ID" value="XM_065472231.1"/>
</dbReference>
<name>A0AAX4J8C5_9MICR</name>
<feature type="region of interest" description="Disordered" evidence="1">
    <location>
        <begin position="227"/>
        <end position="283"/>
    </location>
</feature>
<organism evidence="3 4">
    <name type="scientific">Vairimorpha necatrix</name>
    <dbReference type="NCBI Taxonomy" id="6039"/>
    <lineage>
        <taxon>Eukaryota</taxon>
        <taxon>Fungi</taxon>
        <taxon>Fungi incertae sedis</taxon>
        <taxon>Microsporidia</taxon>
        <taxon>Nosematidae</taxon>
        <taxon>Vairimorpha</taxon>
    </lineage>
</organism>
<dbReference type="EMBL" id="CP142726">
    <property type="protein sequence ID" value="WUR02158.1"/>
    <property type="molecule type" value="Genomic_DNA"/>
</dbReference>
<evidence type="ECO:0000313" key="3">
    <source>
        <dbReference type="EMBL" id="WUR02158.1"/>
    </source>
</evidence>
<feature type="compositionally biased region" description="Basic and acidic residues" evidence="1">
    <location>
        <begin position="182"/>
        <end position="196"/>
    </location>
</feature>
<dbReference type="Pfam" id="PF09133">
    <property type="entry name" value="SANTA"/>
    <property type="match status" value="1"/>
</dbReference>
<dbReference type="Proteomes" id="UP001334084">
    <property type="component" value="Chromosome 1"/>
</dbReference>
<dbReference type="KEGG" id="vnx:VNE69_01097"/>
<dbReference type="AlphaFoldDB" id="A0AAX4J8C5"/>
<dbReference type="GeneID" id="90539962"/>
<accession>A0AAX4J8C5</accession>
<feature type="compositionally biased region" description="Basic and acidic residues" evidence="1">
    <location>
        <begin position="421"/>
        <end position="437"/>
    </location>
</feature>